<dbReference type="Proteomes" id="UP001066276">
    <property type="component" value="Chromosome 10"/>
</dbReference>
<sequence length="103" mass="10431">MLDDGAPLSGDAAGSAQFGTGFVGHTSAAGEPGLSLGGAGQLLLSFLHVQVGLGLRRGLRSLRPGGMGHILRGPSHTLMSRPSIGSLSLALPFTSPQWRVGDD</sequence>
<gene>
    <name evidence="1" type="ORF">NDU88_002868</name>
</gene>
<organism evidence="1 2">
    <name type="scientific">Pleurodeles waltl</name>
    <name type="common">Iberian ribbed newt</name>
    <dbReference type="NCBI Taxonomy" id="8319"/>
    <lineage>
        <taxon>Eukaryota</taxon>
        <taxon>Metazoa</taxon>
        <taxon>Chordata</taxon>
        <taxon>Craniata</taxon>
        <taxon>Vertebrata</taxon>
        <taxon>Euteleostomi</taxon>
        <taxon>Amphibia</taxon>
        <taxon>Batrachia</taxon>
        <taxon>Caudata</taxon>
        <taxon>Salamandroidea</taxon>
        <taxon>Salamandridae</taxon>
        <taxon>Pleurodelinae</taxon>
        <taxon>Pleurodeles</taxon>
    </lineage>
</organism>
<evidence type="ECO:0000313" key="2">
    <source>
        <dbReference type="Proteomes" id="UP001066276"/>
    </source>
</evidence>
<evidence type="ECO:0000313" key="1">
    <source>
        <dbReference type="EMBL" id="KAJ1097751.1"/>
    </source>
</evidence>
<name>A0AAV7M2X0_PLEWA</name>
<protein>
    <submittedName>
        <fullName evidence="1">Uncharacterized protein</fullName>
    </submittedName>
</protein>
<dbReference type="AlphaFoldDB" id="A0AAV7M2X0"/>
<accession>A0AAV7M2X0</accession>
<dbReference type="EMBL" id="JANPWB010000014">
    <property type="protein sequence ID" value="KAJ1097751.1"/>
    <property type="molecule type" value="Genomic_DNA"/>
</dbReference>
<comment type="caution">
    <text evidence="1">The sequence shown here is derived from an EMBL/GenBank/DDBJ whole genome shotgun (WGS) entry which is preliminary data.</text>
</comment>
<keyword evidence="2" id="KW-1185">Reference proteome</keyword>
<proteinExistence type="predicted"/>
<reference evidence="1" key="1">
    <citation type="journal article" date="2022" name="bioRxiv">
        <title>Sequencing and chromosome-scale assembly of the giantPleurodeles waltlgenome.</title>
        <authorList>
            <person name="Brown T."/>
            <person name="Elewa A."/>
            <person name="Iarovenko S."/>
            <person name="Subramanian E."/>
            <person name="Araus A.J."/>
            <person name="Petzold A."/>
            <person name="Susuki M."/>
            <person name="Suzuki K.-i.T."/>
            <person name="Hayashi T."/>
            <person name="Toyoda A."/>
            <person name="Oliveira C."/>
            <person name="Osipova E."/>
            <person name="Leigh N.D."/>
            <person name="Simon A."/>
            <person name="Yun M.H."/>
        </authorList>
    </citation>
    <scope>NUCLEOTIDE SEQUENCE</scope>
    <source>
        <strain evidence="1">20211129_DDA</strain>
        <tissue evidence="1">Liver</tissue>
    </source>
</reference>